<dbReference type="InterPro" id="IPR009061">
    <property type="entry name" value="DNA-bd_dom_put_sf"/>
</dbReference>
<dbReference type="PANTHER" id="PTHR30204">
    <property type="entry name" value="REDOX-CYCLING DRUG-SENSING TRANSCRIPTIONAL ACTIVATOR SOXR"/>
    <property type="match status" value="1"/>
</dbReference>
<evidence type="ECO:0000256" key="2">
    <source>
        <dbReference type="ARBA" id="ARBA00023125"/>
    </source>
</evidence>
<dbReference type="AlphaFoldDB" id="A0A0A2V9D7"/>
<dbReference type="CDD" id="cd01106">
    <property type="entry name" value="HTH_TipAL-Mta"/>
    <property type="match status" value="1"/>
</dbReference>
<dbReference type="SUPFAM" id="SSF46955">
    <property type="entry name" value="Putative DNA-binding domain"/>
    <property type="match status" value="1"/>
</dbReference>
<evidence type="ECO:0000259" key="5">
    <source>
        <dbReference type="PROSITE" id="PS50937"/>
    </source>
</evidence>
<dbReference type="STRING" id="1385513.N780_05140"/>
<dbReference type="PANTHER" id="PTHR30204:SF90">
    <property type="entry name" value="HTH-TYPE TRANSCRIPTIONAL ACTIVATOR MTA"/>
    <property type="match status" value="1"/>
</dbReference>
<dbReference type="RefSeq" id="WP_036785892.1">
    <property type="nucleotide sequence ID" value="NZ_AVBG01000013.1"/>
</dbReference>
<feature type="domain" description="HTH merR-type" evidence="5">
    <location>
        <begin position="1"/>
        <end position="70"/>
    </location>
</feature>
<dbReference type="SUPFAM" id="SSF89082">
    <property type="entry name" value="Antibiotic binding domain of TipA-like multidrug resistance regulators"/>
    <property type="match status" value="1"/>
</dbReference>
<comment type="caution">
    <text evidence="6">The sequence shown here is derived from an EMBL/GenBank/DDBJ whole genome shotgun (WGS) entry which is preliminary data.</text>
</comment>
<reference evidence="6 7" key="1">
    <citation type="submission" date="2013-08" db="EMBL/GenBank/DDBJ databases">
        <title>Genome of Pontibacillus chungwhensis.</title>
        <authorList>
            <person name="Wang Q."/>
            <person name="Wang G."/>
        </authorList>
    </citation>
    <scope>NUCLEOTIDE SEQUENCE [LARGE SCALE GENOMIC DNA]</scope>
    <source>
        <strain evidence="6 7">BH030062</strain>
    </source>
</reference>
<organism evidence="6 7">
    <name type="scientific">Pontibacillus chungwhensis BH030062</name>
    <dbReference type="NCBI Taxonomy" id="1385513"/>
    <lineage>
        <taxon>Bacteria</taxon>
        <taxon>Bacillati</taxon>
        <taxon>Bacillota</taxon>
        <taxon>Bacilli</taxon>
        <taxon>Bacillales</taxon>
        <taxon>Bacillaceae</taxon>
        <taxon>Pontibacillus</taxon>
    </lineage>
</organism>
<dbReference type="InterPro" id="IPR047057">
    <property type="entry name" value="MerR_fam"/>
</dbReference>
<dbReference type="SMART" id="SM00422">
    <property type="entry name" value="HTH_MERR"/>
    <property type="match status" value="1"/>
</dbReference>
<dbReference type="Proteomes" id="UP000030153">
    <property type="component" value="Unassembled WGS sequence"/>
</dbReference>
<evidence type="ECO:0000256" key="4">
    <source>
        <dbReference type="ARBA" id="ARBA00023163"/>
    </source>
</evidence>
<evidence type="ECO:0000313" key="6">
    <source>
        <dbReference type="EMBL" id="KGP90310.1"/>
    </source>
</evidence>
<protein>
    <recommendedName>
        <fullName evidence="5">HTH merR-type domain-containing protein</fullName>
    </recommendedName>
</protein>
<evidence type="ECO:0000256" key="3">
    <source>
        <dbReference type="ARBA" id="ARBA00023159"/>
    </source>
</evidence>
<sequence length="244" mass="28273">MLKVKEVADLTGISVRTLHYYDEIGLLCPSETTDASYRIYSNTDLEMLQQILFFKEMGFSLKKIKKVIHSSDFDRIAALELHRNLLIEKRNRLNQMVETVDKTIQHAKGEMTMTNKEKFEGFDFSQNPYEQEAREKYGEKAVDESKQNIAKMGPEKIKEETGIIFTKLAKLRYDAPDSDEAQCTIGEWYQFLNRIGEYSPEAFKGLGQLYVDDERFTQNIDQYGEGLAAFMKEAMAFYADRNKS</sequence>
<dbReference type="InterPro" id="IPR036244">
    <property type="entry name" value="TipA-like_antibiotic-bd"/>
</dbReference>
<dbReference type="GO" id="GO:0003700">
    <property type="term" value="F:DNA-binding transcription factor activity"/>
    <property type="evidence" value="ECO:0007669"/>
    <property type="project" value="InterPro"/>
</dbReference>
<keyword evidence="4" id="KW-0804">Transcription</keyword>
<dbReference type="Pfam" id="PF07739">
    <property type="entry name" value="TipAS"/>
    <property type="match status" value="1"/>
</dbReference>
<dbReference type="GO" id="GO:0003677">
    <property type="term" value="F:DNA binding"/>
    <property type="evidence" value="ECO:0007669"/>
    <property type="project" value="UniProtKB-KW"/>
</dbReference>
<dbReference type="PROSITE" id="PS50937">
    <property type="entry name" value="HTH_MERR_2"/>
    <property type="match status" value="1"/>
</dbReference>
<name>A0A0A2V9D7_9BACI</name>
<dbReference type="InterPro" id="IPR000551">
    <property type="entry name" value="MerR-type_HTH_dom"/>
</dbReference>
<dbReference type="InterPro" id="IPR012925">
    <property type="entry name" value="TipAS_dom"/>
</dbReference>
<keyword evidence="7" id="KW-1185">Reference proteome</keyword>
<dbReference type="OrthoDB" id="9814833at2"/>
<gene>
    <name evidence="6" type="ORF">N780_05140</name>
</gene>
<dbReference type="Gene3D" id="1.10.1660.10">
    <property type="match status" value="1"/>
</dbReference>
<dbReference type="eggNOG" id="COG0789">
    <property type="taxonomic scope" value="Bacteria"/>
</dbReference>
<proteinExistence type="predicted"/>
<keyword evidence="3" id="KW-0010">Activator</keyword>
<dbReference type="Pfam" id="PF13411">
    <property type="entry name" value="MerR_1"/>
    <property type="match status" value="1"/>
</dbReference>
<keyword evidence="2" id="KW-0238">DNA-binding</keyword>
<evidence type="ECO:0000256" key="1">
    <source>
        <dbReference type="ARBA" id="ARBA00023015"/>
    </source>
</evidence>
<dbReference type="EMBL" id="AVBG01000013">
    <property type="protein sequence ID" value="KGP90310.1"/>
    <property type="molecule type" value="Genomic_DNA"/>
</dbReference>
<keyword evidence="1" id="KW-0805">Transcription regulation</keyword>
<accession>A0A0A2V9D7</accession>
<dbReference type="Gene3D" id="1.10.490.50">
    <property type="entry name" value="Antibiotic binding domain of TipA-like multidrug resistance regulators"/>
    <property type="match status" value="1"/>
</dbReference>
<evidence type="ECO:0000313" key="7">
    <source>
        <dbReference type="Proteomes" id="UP000030153"/>
    </source>
</evidence>